<accession>A0AAD9YF34</accession>
<protein>
    <submittedName>
        <fullName evidence="1">Uncharacterized protein</fullName>
    </submittedName>
</protein>
<dbReference type="EMBL" id="VYYT01000176">
    <property type="protein sequence ID" value="KAK2760067.1"/>
    <property type="molecule type" value="Genomic_DNA"/>
</dbReference>
<proteinExistence type="predicted"/>
<dbReference type="AlphaFoldDB" id="A0AAD9YF34"/>
<evidence type="ECO:0000313" key="2">
    <source>
        <dbReference type="Proteomes" id="UP001281614"/>
    </source>
</evidence>
<gene>
    <name evidence="1" type="ORF">CKAH01_16612</name>
</gene>
<evidence type="ECO:0000313" key="1">
    <source>
        <dbReference type="EMBL" id="KAK2760067.1"/>
    </source>
</evidence>
<sequence>MPQDLCERIQHIVIDARNAAFEDDSKKRPWRLAFGLLKDHFKNLRVLDIKLWDLDDARSDTTYDSVSQELYRIDQLDFFNELEDISSDGHSPFSKLECLSITPELPTPLQAEREQFRFHKVKRSHFKAIRVGKLPRASL</sequence>
<dbReference type="Proteomes" id="UP001281614">
    <property type="component" value="Unassembled WGS sequence"/>
</dbReference>
<keyword evidence="2" id="KW-1185">Reference proteome</keyword>
<name>A0AAD9YF34_COLKA</name>
<organism evidence="1 2">
    <name type="scientific">Colletotrichum kahawae</name>
    <name type="common">Coffee berry disease fungus</name>
    <dbReference type="NCBI Taxonomy" id="34407"/>
    <lineage>
        <taxon>Eukaryota</taxon>
        <taxon>Fungi</taxon>
        <taxon>Dikarya</taxon>
        <taxon>Ascomycota</taxon>
        <taxon>Pezizomycotina</taxon>
        <taxon>Sordariomycetes</taxon>
        <taxon>Hypocreomycetidae</taxon>
        <taxon>Glomerellales</taxon>
        <taxon>Glomerellaceae</taxon>
        <taxon>Colletotrichum</taxon>
        <taxon>Colletotrichum gloeosporioides species complex</taxon>
    </lineage>
</organism>
<comment type="caution">
    <text evidence="1">The sequence shown here is derived from an EMBL/GenBank/DDBJ whole genome shotgun (WGS) entry which is preliminary data.</text>
</comment>
<reference evidence="1" key="1">
    <citation type="submission" date="2023-02" db="EMBL/GenBank/DDBJ databases">
        <title>Colletotrichum kahawae CIFC_Que2 genome sequencing and assembly.</title>
        <authorList>
            <person name="Baroncelli R."/>
        </authorList>
    </citation>
    <scope>NUCLEOTIDE SEQUENCE</scope>
    <source>
        <strain evidence="1">CIFC_Que2</strain>
    </source>
</reference>